<comment type="caution">
    <text evidence="7">The sequence shown here is derived from an EMBL/GenBank/DDBJ whole genome shotgun (WGS) entry which is preliminary data.</text>
</comment>
<feature type="transmembrane region" description="Helical" evidence="6">
    <location>
        <begin position="287"/>
        <end position="311"/>
    </location>
</feature>
<evidence type="ECO:0000313" key="7">
    <source>
        <dbReference type="EMBL" id="KFI19123.1"/>
    </source>
</evidence>
<dbReference type="PANTHER" id="PTHR39087:SF2">
    <property type="entry name" value="UPF0104 MEMBRANE PROTEIN MJ1595"/>
    <property type="match status" value="1"/>
</dbReference>
<evidence type="ECO:0000256" key="5">
    <source>
        <dbReference type="ARBA" id="ARBA00023136"/>
    </source>
</evidence>
<protein>
    <submittedName>
        <fullName evidence="7">Membrane protein</fullName>
    </submittedName>
</protein>
<evidence type="ECO:0000256" key="6">
    <source>
        <dbReference type="SAM" id="Phobius"/>
    </source>
</evidence>
<dbReference type="EMBL" id="JPGN01000062">
    <property type="protein sequence ID" value="KFI19123.1"/>
    <property type="molecule type" value="Genomic_DNA"/>
</dbReference>
<feature type="transmembrane region" description="Helical" evidence="6">
    <location>
        <begin position="123"/>
        <end position="145"/>
    </location>
</feature>
<evidence type="ECO:0000256" key="2">
    <source>
        <dbReference type="ARBA" id="ARBA00022475"/>
    </source>
</evidence>
<dbReference type="PANTHER" id="PTHR39087">
    <property type="entry name" value="UPF0104 MEMBRANE PROTEIN MJ1595"/>
    <property type="match status" value="1"/>
</dbReference>
<dbReference type="NCBIfam" id="TIGR00374">
    <property type="entry name" value="flippase-like domain"/>
    <property type="match status" value="1"/>
</dbReference>
<dbReference type="HOGENOM" id="CLU_075280_0_0_6"/>
<proteinExistence type="predicted"/>
<gene>
    <name evidence="7" type="ORF">IB75_10385</name>
</gene>
<evidence type="ECO:0000256" key="3">
    <source>
        <dbReference type="ARBA" id="ARBA00022692"/>
    </source>
</evidence>
<keyword evidence="4 6" id="KW-1133">Transmembrane helix</keyword>
<dbReference type="OrthoDB" id="9799911at2"/>
<feature type="transmembrane region" description="Helical" evidence="6">
    <location>
        <begin position="212"/>
        <end position="235"/>
    </location>
</feature>
<keyword evidence="5 6" id="KW-0472">Membrane</keyword>
<reference evidence="7 8" key="1">
    <citation type="submission" date="2014-07" db="EMBL/GenBank/DDBJ databases">
        <title>Comparative analysis of Nitrosococcus oceani genome inventories of strains from Pacific and Atlantic gyres.</title>
        <authorList>
            <person name="Lim C.K."/>
            <person name="Wang L."/>
            <person name="Sayavedra-Soto L.A."/>
            <person name="Klotz M.G."/>
        </authorList>
    </citation>
    <scope>NUCLEOTIDE SEQUENCE [LARGE SCALE GENOMIC DNA]</scope>
    <source>
        <strain evidence="7 8">C-27</strain>
    </source>
</reference>
<dbReference type="GO" id="GO:0005886">
    <property type="term" value="C:plasma membrane"/>
    <property type="evidence" value="ECO:0007669"/>
    <property type="project" value="UniProtKB-SubCell"/>
</dbReference>
<feature type="transmembrane region" description="Helical" evidence="6">
    <location>
        <begin position="247"/>
        <end position="267"/>
    </location>
</feature>
<feature type="transmembrane region" description="Helical" evidence="6">
    <location>
        <begin position="43"/>
        <end position="65"/>
    </location>
</feature>
<evidence type="ECO:0000256" key="1">
    <source>
        <dbReference type="ARBA" id="ARBA00004651"/>
    </source>
</evidence>
<comment type="subcellular location">
    <subcellularLocation>
        <location evidence="1">Cell membrane</location>
        <topology evidence="1">Multi-pass membrane protein</topology>
    </subcellularLocation>
</comment>
<organism evidence="7 8">
    <name type="scientific">Nitrosococcus oceani C-27</name>
    <dbReference type="NCBI Taxonomy" id="314279"/>
    <lineage>
        <taxon>Bacteria</taxon>
        <taxon>Pseudomonadati</taxon>
        <taxon>Pseudomonadota</taxon>
        <taxon>Gammaproteobacteria</taxon>
        <taxon>Chromatiales</taxon>
        <taxon>Chromatiaceae</taxon>
        <taxon>Nitrosococcus</taxon>
    </lineage>
</organism>
<evidence type="ECO:0000256" key="4">
    <source>
        <dbReference type="ARBA" id="ARBA00022989"/>
    </source>
</evidence>
<keyword evidence="2" id="KW-1003">Cell membrane</keyword>
<feature type="transmembrane region" description="Helical" evidence="6">
    <location>
        <begin position="151"/>
        <end position="169"/>
    </location>
</feature>
<feature type="transmembrane region" description="Helical" evidence="6">
    <location>
        <begin position="16"/>
        <end position="37"/>
    </location>
</feature>
<dbReference type="Pfam" id="PF03706">
    <property type="entry name" value="LPG_synthase_TM"/>
    <property type="match status" value="1"/>
</dbReference>
<keyword evidence="3 6" id="KW-0812">Transmembrane</keyword>
<evidence type="ECO:0000313" key="8">
    <source>
        <dbReference type="Proteomes" id="UP000028839"/>
    </source>
</evidence>
<sequence>MASTELKSLQGWRYRVFLLSVAFSAAGYLGVSLWGGWREVLQTIGAVGFWGTVIVLGLSLVNYGLRFVRWQHYLQLLGHPLSLEPSLRIYLAGFALTTTPGKAGEMLRSVFLKHHGVPYSKSLAAFFAERLCDLIAVLILIAAGAWRHERAQPIILGLGIALVMGLILLHIPRWLRGIETWVERFSRPRLRSFLISIIEMVLHFRRCFAFSTMVYAISLGFFAWGAEGLGLYYVANWMGGEISLIEAVFIYAFSMLVGALSFLPGGLGSAEVTMIGLLLLNGMGEAQAVACTLFIRLATLWFAVLLGLLALPRRD</sequence>
<name>A0A0E2Z0G3_9GAMM</name>
<dbReference type="AlphaFoldDB" id="A0A0E2Z0G3"/>
<accession>A0A0E2Z0G3</accession>
<dbReference type="InterPro" id="IPR022791">
    <property type="entry name" value="L-PG_synthase/AglD"/>
</dbReference>
<dbReference type="Proteomes" id="UP000028839">
    <property type="component" value="Unassembled WGS sequence"/>
</dbReference>